<dbReference type="Proteomes" id="UP000814140">
    <property type="component" value="Unassembled WGS sequence"/>
</dbReference>
<evidence type="ECO:0000313" key="2">
    <source>
        <dbReference type="Proteomes" id="UP000814140"/>
    </source>
</evidence>
<proteinExistence type="predicted"/>
<name>A0ACB8SV60_9AGAM</name>
<sequence>MTWFLRLIRSVHWFYSARQSQKDFAMLTRQLSFEIGFFNSGGYTLWGDGKAARNTTFLHALALSVLRLSCNVFLVQSLFPLGARRFGPVLFTQHFVPGSLSKALCSAPFCRPVALAPSPWRTLSNLEGRYQLGVVYDRLACHSWMCLRCAVPPRALPFGYQAVTVVSRTL</sequence>
<organism evidence="1 2">
    <name type="scientific">Artomyces pyxidatus</name>
    <dbReference type="NCBI Taxonomy" id="48021"/>
    <lineage>
        <taxon>Eukaryota</taxon>
        <taxon>Fungi</taxon>
        <taxon>Dikarya</taxon>
        <taxon>Basidiomycota</taxon>
        <taxon>Agaricomycotina</taxon>
        <taxon>Agaricomycetes</taxon>
        <taxon>Russulales</taxon>
        <taxon>Auriscalpiaceae</taxon>
        <taxon>Artomyces</taxon>
    </lineage>
</organism>
<protein>
    <submittedName>
        <fullName evidence="1">Uncharacterized protein</fullName>
    </submittedName>
</protein>
<accession>A0ACB8SV60</accession>
<comment type="caution">
    <text evidence="1">The sequence shown here is derived from an EMBL/GenBank/DDBJ whole genome shotgun (WGS) entry which is preliminary data.</text>
</comment>
<evidence type="ECO:0000313" key="1">
    <source>
        <dbReference type="EMBL" id="KAI0059753.1"/>
    </source>
</evidence>
<reference evidence="1" key="2">
    <citation type="journal article" date="2022" name="New Phytol.">
        <title>Evolutionary transition to the ectomycorrhizal habit in the genomes of a hyperdiverse lineage of mushroom-forming fungi.</title>
        <authorList>
            <person name="Looney B."/>
            <person name="Miyauchi S."/>
            <person name="Morin E."/>
            <person name="Drula E."/>
            <person name="Courty P.E."/>
            <person name="Kohler A."/>
            <person name="Kuo A."/>
            <person name="LaButti K."/>
            <person name="Pangilinan J."/>
            <person name="Lipzen A."/>
            <person name="Riley R."/>
            <person name="Andreopoulos W."/>
            <person name="He G."/>
            <person name="Johnson J."/>
            <person name="Nolan M."/>
            <person name="Tritt A."/>
            <person name="Barry K.W."/>
            <person name="Grigoriev I.V."/>
            <person name="Nagy L.G."/>
            <person name="Hibbett D."/>
            <person name="Henrissat B."/>
            <person name="Matheny P.B."/>
            <person name="Labbe J."/>
            <person name="Martin F.M."/>
        </authorList>
    </citation>
    <scope>NUCLEOTIDE SEQUENCE</scope>
    <source>
        <strain evidence="1">HHB10654</strain>
    </source>
</reference>
<dbReference type="EMBL" id="MU277224">
    <property type="protein sequence ID" value="KAI0059753.1"/>
    <property type="molecule type" value="Genomic_DNA"/>
</dbReference>
<gene>
    <name evidence="1" type="ORF">BV25DRAFT_1048027</name>
</gene>
<keyword evidence="2" id="KW-1185">Reference proteome</keyword>
<reference evidence="1" key="1">
    <citation type="submission" date="2021-03" db="EMBL/GenBank/DDBJ databases">
        <authorList>
            <consortium name="DOE Joint Genome Institute"/>
            <person name="Ahrendt S."/>
            <person name="Looney B.P."/>
            <person name="Miyauchi S."/>
            <person name="Morin E."/>
            <person name="Drula E."/>
            <person name="Courty P.E."/>
            <person name="Chicoki N."/>
            <person name="Fauchery L."/>
            <person name="Kohler A."/>
            <person name="Kuo A."/>
            <person name="Labutti K."/>
            <person name="Pangilinan J."/>
            <person name="Lipzen A."/>
            <person name="Riley R."/>
            <person name="Andreopoulos W."/>
            <person name="He G."/>
            <person name="Johnson J."/>
            <person name="Barry K.W."/>
            <person name="Grigoriev I.V."/>
            <person name="Nagy L."/>
            <person name="Hibbett D."/>
            <person name="Henrissat B."/>
            <person name="Matheny P.B."/>
            <person name="Labbe J."/>
            <person name="Martin F."/>
        </authorList>
    </citation>
    <scope>NUCLEOTIDE SEQUENCE</scope>
    <source>
        <strain evidence="1">HHB10654</strain>
    </source>
</reference>